<keyword evidence="2" id="KW-0067">ATP-binding</keyword>
<dbReference type="InterPro" id="IPR014001">
    <property type="entry name" value="Helicase_ATP-bd"/>
</dbReference>
<keyword evidence="3" id="KW-1185">Reference proteome</keyword>
<dbReference type="InterPro" id="IPR027417">
    <property type="entry name" value="P-loop_NTPase"/>
</dbReference>
<accession>A0A1X7R6U6</accession>
<dbReference type="InterPro" id="IPR011545">
    <property type="entry name" value="DEAD/DEAH_box_helicase_dom"/>
</dbReference>
<gene>
    <name evidence="2" type="ORF">KASA_0L04400G</name>
</gene>
<feature type="domain" description="Helicase ATP-binding" evidence="1">
    <location>
        <begin position="286"/>
        <end position="462"/>
    </location>
</feature>
<reference evidence="2 3" key="1">
    <citation type="submission" date="2017-04" db="EMBL/GenBank/DDBJ databases">
        <authorList>
            <person name="Afonso C.L."/>
            <person name="Miller P.J."/>
            <person name="Scott M.A."/>
            <person name="Spackman E."/>
            <person name="Goraichik I."/>
            <person name="Dimitrov K.M."/>
            <person name="Suarez D.L."/>
            <person name="Swayne D.E."/>
        </authorList>
    </citation>
    <scope>NUCLEOTIDE SEQUENCE [LARGE SCALE GENOMIC DNA]</scope>
</reference>
<dbReference type="Gene3D" id="3.40.50.300">
    <property type="entry name" value="P-loop containing nucleotide triphosphate hydrolases"/>
    <property type="match status" value="1"/>
</dbReference>
<dbReference type="Proteomes" id="UP000196158">
    <property type="component" value="Unassembled WGS sequence"/>
</dbReference>
<keyword evidence="2" id="KW-0547">Nucleotide-binding</keyword>
<dbReference type="GO" id="GO:0004386">
    <property type="term" value="F:helicase activity"/>
    <property type="evidence" value="ECO:0007669"/>
    <property type="project" value="UniProtKB-KW"/>
</dbReference>
<evidence type="ECO:0000313" key="2">
    <source>
        <dbReference type="EMBL" id="SMN21365.1"/>
    </source>
</evidence>
<evidence type="ECO:0000259" key="1">
    <source>
        <dbReference type="PROSITE" id="PS51192"/>
    </source>
</evidence>
<keyword evidence="2" id="KW-0347">Helicase</keyword>
<feature type="non-terminal residue" evidence="2">
    <location>
        <position position="481"/>
    </location>
</feature>
<keyword evidence="2" id="KW-0378">Hydrolase</keyword>
<evidence type="ECO:0000313" key="3">
    <source>
        <dbReference type="Proteomes" id="UP000196158"/>
    </source>
</evidence>
<dbReference type="GO" id="GO:0005524">
    <property type="term" value="F:ATP binding"/>
    <property type="evidence" value="ECO:0007669"/>
    <property type="project" value="InterPro"/>
</dbReference>
<dbReference type="SUPFAM" id="SSF52540">
    <property type="entry name" value="P-loop containing nucleoside triphosphate hydrolases"/>
    <property type="match status" value="1"/>
</dbReference>
<dbReference type="STRING" id="1789683.A0A1X7R6U6"/>
<organism evidence="2 3">
    <name type="scientific">Maudiozyma saulgeensis</name>
    <dbReference type="NCBI Taxonomy" id="1789683"/>
    <lineage>
        <taxon>Eukaryota</taxon>
        <taxon>Fungi</taxon>
        <taxon>Dikarya</taxon>
        <taxon>Ascomycota</taxon>
        <taxon>Saccharomycotina</taxon>
        <taxon>Saccharomycetes</taxon>
        <taxon>Saccharomycetales</taxon>
        <taxon>Saccharomycetaceae</taxon>
        <taxon>Maudiozyma</taxon>
    </lineage>
</organism>
<dbReference type="GO" id="GO:0003676">
    <property type="term" value="F:nucleic acid binding"/>
    <property type="evidence" value="ECO:0007669"/>
    <property type="project" value="InterPro"/>
</dbReference>
<dbReference type="OrthoDB" id="4070277at2759"/>
<dbReference type="Pfam" id="PF00270">
    <property type="entry name" value="DEAD"/>
    <property type="match status" value="1"/>
</dbReference>
<protein>
    <submittedName>
        <fullName evidence="2">Similar to Saccharomyces cerevisiae YRF1 Y' element ATP-dependent helicase protein (Partial)</fullName>
    </submittedName>
</protein>
<dbReference type="EMBL" id="FXLY01000007">
    <property type="protein sequence ID" value="SMN21365.1"/>
    <property type="molecule type" value="Genomic_DNA"/>
</dbReference>
<dbReference type="PROSITE" id="PS51192">
    <property type="entry name" value="HELICASE_ATP_BIND_1"/>
    <property type="match status" value="1"/>
</dbReference>
<dbReference type="SMART" id="SM00487">
    <property type="entry name" value="DEXDc"/>
    <property type="match status" value="1"/>
</dbReference>
<proteinExistence type="predicted"/>
<dbReference type="AlphaFoldDB" id="A0A1X7R6U6"/>
<name>A0A1X7R6U6_9SACH</name>
<sequence>MHLTSGPARFPELLVLKYAGNDRNIFVDPVTRTIEIHFKYAKSRSFPHLIRCLDRLTSAYLLHFILIERFMMRECLTMDYKGASRDLFGDLSEEDKLYSIFMAKTGNTSMSDVEFPSNVLQSFLFFDPVTGGLISRKKFSKFYTLYPNIGNFTAATRLTLREMRQCIVALIRYCLPNDGIDPLFMAAKEFDAGHGLSVGASVYAVDNFSGLGNHSTPLTDTILKICRAWQAWLNLGGEEETRLKESVENFKVLDVRGSANDLIVAGKSIFGDQFAFRENQEKLIMDIYLSNRKFFPVQALPGFGKTAMFQIPLSAIKMASPRRRVVSFVLVPYISLMANMVERLTAGGLVAAPVKDVLVMNAAPEEHTLQADIYVYSYEDVRSSSLVTMINNWYYHYRSTFLGYIIVDEVHNLGCQDFRTGVTAAFPLLKCHYANKVLLLSGSVGKDRFGIHLGALNIKVQTTTEVEVNDKVYIHNLVKDI</sequence>